<dbReference type="Proteomes" id="UP001250662">
    <property type="component" value="Unassembled WGS sequence"/>
</dbReference>
<keyword evidence="3" id="KW-0804">Transcription</keyword>
<dbReference type="PROSITE" id="PS01124">
    <property type="entry name" value="HTH_ARAC_FAMILY_2"/>
    <property type="match status" value="1"/>
</dbReference>
<dbReference type="PANTHER" id="PTHR43280">
    <property type="entry name" value="ARAC-FAMILY TRANSCRIPTIONAL REGULATOR"/>
    <property type="match status" value="1"/>
</dbReference>
<feature type="transmembrane region" description="Helical" evidence="4">
    <location>
        <begin position="132"/>
        <end position="151"/>
    </location>
</feature>
<sequence length="295" mass="34965">MTAFKFRKKDWLHFTPAIAIIIYRLVIYVYDSSLSGFNDTQNGYLKINLDELYVQSIYGIFSYFQNLLYLAFTFQLFYIYRKKIKEFFSNTYKLELNWILSFLILYAILFLYDFIQTIINEYIVELSYLQQWWMNFYMALIIIYVGVKGFFTDTTKLQKLNFSFAPNRVSIPEISDKEKPFSKEAITNLHTLMIDQKPYLNPDLNLADLAKQTNMTRAQLSETINSGFGINFNDFINKYRVDEFKQLLKEDKHQKLSLLGLAFECGFNSKATFNRVFKKITDFSPTDYLKSKNVV</sequence>
<dbReference type="EMBL" id="JAVRHU010000002">
    <property type="protein sequence ID" value="MDT0621654.1"/>
    <property type="molecule type" value="Genomic_DNA"/>
</dbReference>
<name>A0ABU3BHP1_9FLAO</name>
<evidence type="ECO:0000256" key="1">
    <source>
        <dbReference type="ARBA" id="ARBA00023015"/>
    </source>
</evidence>
<keyword evidence="1" id="KW-0805">Transcription regulation</keyword>
<gene>
    <name evidence="6" type="ORF">RM520_08450</name>
</gene>
<dbReference type="RefSeq" id="WP_311387700.1">
    <property type="nucleotide sequence ID" value="NZ_JAVRHU010000002.1"/>
</dbReference>
<evidence type="ECO:0000256" key="4">
    <source>
        <dbReference type="SAM" id="Phobius"/>
    </source>
</evidence>
<keyword evidence="4" id="KW-0472">Membrane</keyword>
<evidence type="ECO:0000313" key="7">
    <source>
        <dbReference type="Proteomes" id="UP001250662"/>
    </source>
</evidence>
<comment type="caution">
    <text evidence="6">The sequence shown here is derived from an EMBL/GenBank/DDBJ whole genome shotgun (WGS) entry which is preliminary data.</text>
</comment>
<reference evidence="6 7" key="1">
    <citation type="submission" date="2023-09" db="EMBL/GenBank/DDBJ databases">
        <authorList>
            <person name="Rey-Velasco X."/>
        </authorList>
    </citation>
    <scope>NUCLEOTIDE SEQUENCE [LARGE SCALE GENOMIC DNA]</scope>
    <source>
        <strain evidence="6 7">P007</strain>
    </source>
</reference>
<dbReference type="InterPro" id="IPR009057">
    <property type="entry name" value="Homeodomain-like_sf"/>
</dbReference>
<proteinExistence type="predicted"/>
<organism evidence="6 7">
    <name type="scientific">Croceitalea vernalis</name>
    <dbReference type="NCBI Taxonomy" id="3075599"/>
    <lineage>
        <taxon>Bacteria</taxon>
        <taxon>Pseudomonadati</taxon>
        <taxon>Bacteroidota</taxon>
        <taxon>Flavobacteriia</taxon>
        <taxon>Flavobacteriales</taxon>
        <taxon>Flavobacteriaceae</taxon>
        <taxon>Croceitalea</taxon>
    </lineage>
</organism>
<dbReference type="PANTHER" id="PTHR43280:SF29">
    <property type="entry name" value="ARAC-FAMILY TRANSCRIPTIONAL REGULATOR"/>
    <property type="match status" value="1"/>
</dbReference>
<protein>
    <submittedName>
        <fullName evidence="6">Helix-turn-helix domain-containing protein</fullName>
    </submittedName>
</protein>
<dbReference type="SUPFAM" id="SSF46689">
    <property type="entry name" value="Homeodomain-like"/>
    <property type="match status" value="1"/>
</dbReference>
<dbReference type="SMART" id="SM00342">
    <property type="entry name" value="HTH_ARAC"/>
    <property type="match status" value="1"/>
</dbReference>
<accession>A0ABU3BHP1</accession>
<keyword evidence="4" id="KW-0812">Transmembrane</keyword>
<feature type="transmembrane region" description="Helical" evidence="4">
    <location>
        <begin position="57"/>
        <end position="80"/>
    </location>
</feature>
<dbReference type="InterPro" id="IPR018060">
    <property type="entry name" value="HTH_AraC"/>
</dbReference>
<keyword evidence="2" id="KW-0238">DNA-binding</keyword>
<evidence type="ECO:0000256" key="2">
    <source>
        <dbReference type="ARBA" id="ARBA00023125"/>
    </source>
</evidence>
<feature type="domain" description="HTH araC/xylS-type" evidence="5">
    <location>
        <begin position="184"/>
        <end position="291"/>
    </location>
</feature>
<dbReference type="Gene3D" id="1.10.10.60">
    <property type="entry name" value="Homeodomain-like"/>
    <property type="match status" value="2"/>
</dbReference>
<evidence type="ECO:0000313" key="6">
    <source>
        <dbReference type="EMBL" id="MDT0621654.1"/>
    </source>
</evidence>
<keyword evidence="7" id="KW-1185">Reference proteome</keyword>
<dbReference type="Pfam" id="PF12833">
    <property type="entry name" value="HTH_18"/>
    <property type="match status" value="1"/>
</dbReference>
<evidence type="ECO:0000256" key="3">
    <source>
        <dbReference type="ARBA" id="ARBA00023163"/>
    </source>
</evidence>
<feature type="transmembrane region" description="Helical" evidence="4">
    <location>
        <begin position="12"/>
        <end position="30"/>
    </location>
</feature>
<feature type="transmembrane region" description="Helical" evidence="4">
    <location>
        <begin position="92"/>
        <end position="112"/>
    </location>
</feature>
<keyword evidence="4" id="KW-1133">Transmembrane helix</keyword>
<evidence type="ECO:0000259" key="5">
    <source>
        <dbReference type="PROSITE" id="PS01124"/>
    </source>
</evidence>